<gene>
    <name evidence="11" type="ORF">SPOG_01880</name>
</gene>
<dbReference type="GeneID" id="25036206"/>
<dbReference type="Proteomes" id="UP000015464">
    <property type="component" value="Unassembled WGS sequence"/>
</dbReference>
<dbReference type="NCBIfam" id="NF001097">
    <property type="entry name" value="PRK00129.1"/>
    <property type="match status" value="1"/>
</dbReference>
<dbReference type="AlphaFoldDB" id="S9W3N9"/>
<evidence type="ECO:0000313" key="11">
    <source>
        <dbReference type="EMBL" id="EPY52560.1"/>
    </source>
</evidence>
<evidence type="ECO:0000256" key="9">
    <source>
        <dbReference type="ARBA" id="ARBA00023134"/>
    </source>
</evidence>
<dbReference type="InterPro" id="IPR029057">
    <property type="entry name" value="PRTase-like"/>
</dbReference>
<dbReference type="GO" id="GO:0005525">
    <property type="term" value="F:GTP binding"/>
    <property type="evidence" value="ECO:0007669"/>
    <property type="project" value="UniProtKB-KW"/>
</dbReference>
<evidence type="ECO:0000256" key="8">
    <source>
        <dbReference type="ARBA" id="ARBA00022741"/>
    </source>
</evidence>
<sequence length="234" mass="25876">MSASDNHKNVYVLNQTNQLKGLFTIIRDRTKPRVSIYLDAELSSDTYSGNDYAVNDTIIRLIVEEGLNHLPVSPAQVTTAQNVKFDGVVFDGRICGVSIMRAGESMEQGLRDCCRSVRIGKILIQRDEESQEPVLHYKKLPEDIADRYVLLLDPMLATGGSAMCAMDVLIGMGCKQEQIIFLNVIASPEGLYNVHQRFPKIRIVTAVVDEGLDSKGYITPGLGDFGDIYFGTKA</sequence>
<name>S9W3N9_SCHCR</name>
<evidence type="ECO:0000256" key="7">
    <source>
        <dbReference type="ARBA" id="ARBA00022679"/>
    </source>
</evidence>
<dbReference type="Gene3D" id="3.40.50.2020">
    <property type="match status" value="1"/>
</dbReference>
<evidence type="ECO:0000259" key="10">
    <source>
        <dbReference type="Pfam" id="PF14681"/>
    </source>
</evidence>
<dbReference type="GO" id="GO:0004845">
    <property type="term" value="F:uracil phosphoribosyltransferase activity"/>
    <property type="evidence" value="ECO:0007669"/>
    <property type="project" value="UniProtKB-EC"/>
</dbReference>
<comment type="cofactor">
    <cofactor evidence="1">
        <name>Mg(2+)</name>
        <dbReference type="ChEBI" id="CHEBI:18420"/>
    </cofactor>
</comment>
<keyword evidence="7" id="KW-0808">Transferase</keyword>
<dbReference type="eggNOG" id="KOG4203">
    <property type="taxonomic scope" value="Eukaryota"/>
</dbReference>
<evidence type="ECO:0000256" key="4">
    <source>
        <dbReference type="ARBA" id="ARBA00011894"/>
    </source>
</evidence>
<dbReference type="InterPro" id="IPR000836">
    <property type="entry name" value="PRTase_dom"/>
</dbReference>
<dbReference type="FunFam" id="3.40.50.2020:FF:000023">
    <property type="entry name" value="Probable uracil phosphoribosyltransferase"/>
    <property type="match status" value="1"/>
</dbReference>
<comment type="similarity">
    <text evidence="3">Belongs to the UPRTase family.</text>
</comment>
<reference evidence="11 12" key="1">
    <citation type="journal article" date="2011" name="Science">
        <title>Comparative functional genomics of the fission yeasts.</title>
        <authorList>
            <person name="Rhind N."/>
            <person name="Chen Z."/>
            <person name="Yassour M."/>
            <person name="Thompson D.A."/>
            <person name="Haas B.J."/>
            <person name="Habib N."/>
            <person name="Wapinski I."/>
            <person name="Roy S."/>
            <person name="Lin M.F."/>
            <person name="Heiman D.I."/>
            <person name="Young S.K."/>
            <person name="Furuya K."/>
            <person name="Guo Y."/>
            <person name="Pidoux A."/>
            <person name="Chen H.M."/>
            <person name="Robbertse B."/>
            <person name="Goldberg J.M."/>
            <person name="Aoki K."/>
            <person name="Bayne E.H."/>
            <person name="Berlin A.M."/>
            <person name="Desjardins C.A."/>
            <person name="Dobbs E."/>
            <person name="Dukaj L."/>
            <person name="Fan L."/>
            <person name="FitzGerald M.G."/>
            <person name="French C."/>
            <person name="Gujja S."/>
            <person name="Hansen K."/>
            <person name="Keifenheim D."/>
            <person name="Levin J.Z."/>
            <person name="Mosher R.A."/>
            <person name="Mueller C.A."/>
            <person name="Pfiffner J."/>
            <person name="Priest M."/>
            <person name="Russ C."/>
            <person name="Smialowska A."/>
            <person name="Swoboda P."/>
            <person name="Sykes S.M."/>
            <person name="Vaughn M."/>
            <person name="Vengrova S."/>
            <person name="Yoder R."/>
            <person name="Zeng Q."/>
            <person name="Allshire R."/>
            <person name="Baulcombe D."/>
            <person name="Birren B.W."/>
            <person name="Brown W."/>
            <person name="Ekwall K."/>
            <person name="Kellis M."/>
            <person name="Leatherwood J."/>
            <person name="Levin H."/>
            <person name="Margalit H."/>
            <person name="Martienssen R."/>
            <person name="Nieduszynski C.A."/>
            <person name="Spatafora J.W."/>
            <person name="Friedman N."/>
            <person name="Dalgaard J.Z."/>
            <person name="Baumann P."/>
            <person name="Niki H."/>
            <person name="Regev A."/>
            <person name="Nusbaum C."/>
        </authorList>
    </citation>
    <scope>NUCLEOTIDE SEQUENCE [LARGE SCALE GENOMIC DNA]</scope>
    <source>
        <strain evidence="12">OY26 / ATCC MYA-4695 / CBS 11777 / NBRC 106824 / NRRL Y48691</strain>
    </source>
</reference>
<keyword evidence="5" id="KW-0021">Allosteric enzyme</keyword>
<evidence type="ECO:0000256" key="2">
    <source>
        <dbReference type="ARBA" id="ARBA00005180"/>
    </source>
</evidence>
<keyword evidence="8" id="KW-0547">Nucleotide-binding</keyword>
<feature type="domain" description="Phosphoribosyltransferase" evidence="10">
    <location>
        <begin position="52"/>
        <end position="232"/>
    </location>
</feature>
<accession>S9W3N9</accession>
<dbReference type="EMBL" id="KE546989">
    <property type="protein sequence ID" value="EPY52560.1"/>
    <property type="molecule type" value="Genomic_DNA"/>
</dbReference>
<dbReference type="HOGENOM" id="CLU_067096_1_1_1"/>
<comment type="pathway">
    <text evidence="2">Pyrimidine metabolism; UMP biosynthesis via salvage pathway; UMP from uracil: step 1/1.</text>
</comment>
<keyword evidence="12" id="KW-1185">Reference proteome</keyword>
<dbReference type="STRING" id="653667.S9W3N9"/>
<evidence type="ECO:0000313" key="12">
    <source>
        <dbReference type="Proteomes" id="UP000015464"/>
    </source>
</evidence>
<dbReference type="SUPFAM" id="SSF53271">
    <property type="entry name" value="PRTase-like"/>
    <property type="match status" value="1"/>
</dbReference>
<evidence type="ECO:0000256" key="1">
    <source>
        <dbReference type="ARBA" id="ARBA00001946"/>
    </source>
</evidence>
<dbReference type="EC" id="2.4.2.9" evidence="4"/>
<evidence type="ECO:0000256" key="3">
    <source>
        <dbReference type="ARBA" id="ARBA00009516"/>
    </source>
</evidence>
<dbReference type="GO" id="GO:0008655">
    <property type="term" value="P:pyrimidine-containing compound salvage"/>
    <property type="evidence" value="ECO:0007669"/>
    <property type="project" value="UniProtKB-ARBA"/>
</dbReference>
<dbReference type="CDD" id="cd06223">
    <property type="entry name" value="PRTases_typeI"/>
    <property type="match status" value="1"/>
</dbReference>
<evidence type="ECO:0000256" key="6">
    <source>
        <dbReference type="ARBA" id="ARBA00022676"/>
    </source>
</evidence>
<dbReference type="RefSeq" id="XP_013022440.1">
    <property type="nucleotide sequence ID" value="XM_013166986.1"/>
</dbReference>
<dbReference type="OrthoDB" id="106623at2759"/>
<proteinExistence type="inferred from homology"/>
<evidence type="ECO:0000256" key="5">
    <source>
        <dbReference type="ARBA" id="ARBA00022533"/>
    </source>
</evidence>
<protein>
    <recommendedName>
        <fullName evidence="4">uracil phosphoribosyltransferase</fullName>
        <ecNumber evidence="4">2.4.2.9</ecNumber>
    </recommendedName>
</protein>
<keyword evidence="9" id="KW-0342">GTP-binding</keyword>
<keyword evidence="6 11" id="KW-0328">Glycosyltransferase</keyword>
<dbReference type="Pfam" id="PF14681">
    <property type="entry name" value="UPRTase"/>
    <property type="match status" value="1"/>
</dbReference>
<dbReference type="OMA" id="KHKIGLM"/>
<organism evidence="11 12">
    <name type="scientific">Schizosaccharomyces cryophilus (strain OY26 / ATCC MYA-4695 / CBS 11777 / NBRC 106824 / NRRL Y48691)</name>
    <name type="common">Fission yeast</name>
    <dbReference type="NCBI Taxonomy" id="653667"/>
    <lineage>
        <taxon>Eukaryota</taxon>
        <taxon>Fungi</taxon>
        <taxon>Dikarya</taxon>
        <taxon>Ascomycota</taxon>
        <taxon>Taphrinomycotina</taxon>
        <taxon>Schizosaccharomycetes</taxon>
        <taxon>Schizosaccharomycetales</taxon>
        <taxon>Schizosaccharomycetaceae</taxon>
        <taxon>Schizosaccharomyces</taxon>
    </lineage>
</organism>